<evidence type="ECO:0000313" key="2">
    <source>
        <dbReference type="Proteomes" id="UP001474181"/>
    </source>
</evidence>
<dbReference type="SUPFAM" id="SSF140453">
    <property type="entry name" value="EsxAB dimer-like"/>
    <property type="match status" value="1"/>
</dbReference>
<comment type="caution">
    <text evidence="1">The sequence shown here is derived from an EMBL/GenBank/DDBJ whole genome shotgun (WGS) entry which is preliminary data.</text>
</comment>
<dbReference type="RefSeq" id="WP_350792622.1">
    <property type="nucleotide sequence ID" value="NZ_JBEPEK010000957.1"/>
</dbReference>
<sequence>MPTYSVDMPQVDTIVGEMNAITQRITQTLSDLENQAQSSLSEWTSDARNVYTEVKAQWDAAAAEMARLAGNATTTLGNINGYYGDGERKGVQIWGN</sequence>
<proteinExistence type="predicted"/>
<dbReference type="Pfam" id="PF06013">
    <property type="entry name" value="WXG100"/>
    <property type="match status" value="1"/>
</dbReference>
<dbReference type="Proteomes" id="UP001474181">
    <property type="component" value="Unassembled WGS sequence"/>
</dbReference>
<dbReference type="Gene3D" id="1.10.287.1060">
    <property type="entry name" value="ESAT-6-like"/>
    <property type="match status" value="1"/>
</dbReference>
<accession>A0ABV1XFS7</accession>
<dbReference type="InterPro" id="IPR036689">
    <property type="entry name" value="ESAT-6-like_sf"/>
</dbReference>
<name>A0ABV1XFS7_9ACTN</name>
<protein>
    <submittedName>
        <fullName evidence="1">WXG100 family type VII secretion target</fullName>
    </submittedName>
</protein>
<reference evidence="1 2" key="1">
    <citation type="submission" date="2024-06" db="EMBL/GenBank/DDBJ databases">
        <title>The Natural Products Discovery Center: Release of the First 8490 Sequenced Strains for Exploring Actinobacteria Biosynthetic Diversity.</title>
        <authorList>
            <person name="Kalkreuter E."/>
            <person name="Kautsar S.A."/>
            <person name="Yang D."/>
            <person name="Bader C.D."/>
            <person name="Teijaro C.N."/>
            <person name="Fluegel L."/>
            <person name="Davis C.M."/>
            <person name="Simpson J.R."/>
            <person name="Lauterbach L."/>
            <person name="Steele A.D."/>
            <person name="Gui C."/>
            <person name="Meng S."/>
            <person name="Li G."/>
            <person name="Viehrig K."/>
            <person name="Ye F."/>
            <person name="Su P."/>
            <person name="Kiefer A.F."/>
            <person name="Nichols A."/>
            <person name="Cepeda A.J."/>
            <person name="Yan W."/>
            <person name="Fan B."/>
            <person name="Jiang Y."/>
            <person name="Adhikari A."/>
            <person name="Zheng C.-J."/>
            <person name="Schuster L."/>
            <person name="Cowan T.M."/>
            <person name="Smanski M.J."/>
            <person name="Chevrette M.G."/>
            <person name="De Carvalho L.P.S."/>
            <person name="Shen B."/>
        </authorList>
    </citation>
    <scope>NUCLEOTIDE SEQUENCE [LARGE SCALE GENOMIC DNA]</scope>
    <source>
        <strain evidence="1 2">NPDC000234</strain>
    </source>
</reference>
<dbReference type="InterPro" id="IPR010310">
    <property type="entry name" value="T7SS_ESAT-6-like"/>
</dbReference>
<keyword evidence="2" id="KW-1185">Reference proteome</keyword>
<evidence type="ECO:0000313" key="1">
    <source>
        <dbReference type="EMBL" id="MER7187900.1"/>
    </source>
</evidence>
<dbReference type="EMBL" id="JBEPEK010000957">
    <property type="protein sequence ID" value="MER7187900.1"/>
    <property type="molecule type" value="Genomic_DNA"/>
</dbReference>
<organism evidence="1 2">
    <name type="scientific">Streptomyces hyaluromycini</name>
    <dbReference type="NCBI Taxonomy" id="1377993"/>
    <lineage>
        <taxon>Bacteria</taxon>
        <taxon>Bacillati</taxon>
        <taxon>Actinomycetota</taxon>
        <taxon>Actinomycetes</taxon>
        <taxon>Kitasatosporales</taxon>
        <taxon>Streptomycetaceae</taxon>
        <taxon>Streptomyces</taxon>
    </lineage>
</organism>
<gene>
    <name evidence="1" type="ORF">ABT404_52030</name>
</gene>